<keyword evidence="6" id="KW-1185">Reference proteome</keyword>
<reference evidence="5 6" key="1">
    <citation type="journal article" date="2013" name="PLoS Genet.">
        <title>Genomic mechanisms accounting for the adaptation to parasitism in nematode-trapping fungi.</title>
        <authorList>
            <person name="Meerupati T."/>
            <person name="Andersson K.M."/>
            <person name="Friman E."/>
            <person name="Kumar D."/>
            <person name="Tunlid A."/>
            <person name="Ahren D."/>
        </authorList>
    </citation>
    <scope>NUCLEOTIDE SEQUENCE [LARGE SCALE GENOMIC DNA]</scope>
    <source>
        <strain evidence="5 6">CBS 200.50</strain>
    </source>
</reference>
<comment type="caution">
    <text evidence="5">The sequence shown here is derived from an EMBL/GenBank/DDBJ whole genome shotgun (WGS) entry which is preliminary data.</text>
</comment>
<comment type="similarity">
    <text evidence="1 3">Belongs to the type-B carboxylesterase/lipase family.</text>
</comment>
<dbReference type="Gene3D" id="3.40.50.1820">
    <property type="entry name" value="alpha/beta hydrolase"/>
    <property type="match status" value="1"/>
</dbReference>
<dbReference type="GO" id="GO:0016787">
    <property type="term" value="F:hydrolase activity"/>
    <property type="evidence" value="ECO:0007669"/>
    <property type="project" value="UniProtKB-KW"/>
</dbReference>
<dbReference type="OMA" id="VHFRSIP"/>
<evidence type="ECO:0000313" key="5">
    <source>
        <dbReference type="EMBL" id="EPS36637.1"/>
    </source>
</evidence>
<dbReference type="AlphaFoldDB" id="S8BN24"/>
<dbReference type="InterPro" id="IPR002018">
    <property type="entry name" value="CarbesteraseB"/>
</dbReference>
<evidence type="ECO:0000256" key="1">
    <source>
        <dbReference type="ARBA" id="ARBA00005964"/>
    </source>
</evidence>
<dbReference type="EC" id="3.1.1.-" evidence="3"/>
<dbReference type="Proteomes" id="UP000015100">
    <property type="component" value="Unassembled WGS sequence"/>
</dbReference>
<evidence type="ECO:0000256" key="3">
    <source>
        <dbReference type="RuleBase" id="RU361235"/>
    </source>
</evidence>
<dbReference type="OrthoDB" id="3200163at2759"/>
<protein>
    <recommendedName>
        <fullName evidence="3">Carboxylic ester hydrolase</fullName>
        <ecNumber evidence="3">3.1.1.-</ecNumber>
    </recommendedName>
</protein>
<dbReference type="InterPro" id="IPR029058">
    <property type="entry name" value="AB_hydrolase_fold"/>
</dbReference>
<evidence type="ECO:0000256" key="2">
    <source>
        <dbReference type="ARBA" id="ARBA00022801"/>
    </source>
</evidence>
<dbReference type="Pfam" id="PF00135">
    <property type="entry name" value="COesterase"/>
    <property type="match status" value="1"/>
</dbReference>
<dbReference type="PROSITE" id="PS00122">
    <property type="entry name" value="CARBOXYLESTERASE_B_1"/>
    <property type="match status" value="1"/>
</dbReference>
<feature type="domain" description="Carboxylesterase type B" evidence="4">
    <location>
        <begin position="13"/>
        <end position="526"/>
    </location>
</feature>
<sequence>MSYKTYTYAHPVLGSLTGRLLESDTVVHFRSIPYATVPARFRPSIPLTDIPENFDHRPHRTFTEYGFGCPSRPHDNSGLPGEQDRQYDEFKCLCLTISAVKSHLDTLSSGTLSEVNHLSKLPVMVYIHGGAFTEGAGHISSFHETVRTAALSVAEGTPTIVVSIGYRLGAFAGLAGQDILEEARENGDTEIFNQGLFDQRKALRWIQKFIGGFGGDEDRITVFGESAGSMSISMHLLADEPVFWRCAMQSGNTATAGRNLTWKEVQGIYEDLLEKCGVDKSVVTTREGRLEALRRVKQEDLWQIWISVGAAIMEMYYGPEGTFFTKGLNGKPPRYIDHAAVSAGRQWLDAAIVGDDFFEGYIFRDGLRHAKYERFVKVFKGVFGNEEGGKVLEAYDIEPDEGKGMDQVKFFMRLMYLIGDIYFQEPTAQMADAMSREYNSENKGEMKRKVFRYQFALPNLFPNTPYSFVTGHHFVEMFYQFMTLRERYPTHRNKFYQRQSEQMAKMWLAFANGKDPWDEYKEADGWKIEICDDINGWHTRTREEDEKRSQDEPWGERRYKAWNLLREAFESVYKEGGDEKVEWARRTMWDKKTFTDEDYTFSFDWKKEGTWNS</sequence>
<gene>
    <name evidence="5" type="ORF">H072_9913</name>
</gene>
<keyword evidence="2 3" id="KW-0378">Hydrolase</keyword>
<evidence type="ECO:0000313" key="6">
    <source>
        <dbReference type="Proteomes" id="UP000015100"/>
    </source>
</evidence>
<dbReference type="PANTHER" id="PTHR11559">
    <property type="entry name" value="CARBOXYLESTERASE"/>
    <property type="match status" value="1"/>
</dbReference>
<name>S8BN24_DACHA</name>
<accession>S8BN24</accession>
<dbReference type="eggNOG" id="KOG1516">
    <property type="taxonomic scope" value="Eukaryota"/>
</dbReference>
<dbReference type="InterPro" id="IPR019826">
    <property type="entry name" value="Carboxylesterase_B_AS"/>
</dbReference>
<evidence type="ECO:0000259" key="4">
    <source>
        <dbReference type="Pfam" id="PF00135"/>
    </source>
</evidence>
<dbReference type="InterPro" id="IPR050309">
    <property type="entry name" value="Type-B_Carboxylest/Lipase"/>
</dbReference>
<dbReference type="SUPFAM" id="SSF53474">
    <property type="entry name" value="alpha/beta-Hydrolases"/>
    <property type="match status" value="1"/>
</dbReference>
<dbReference type="ESTHER" id="dacha-s8bn24">
    <property type="family name" value="Fungal_carboxylesterase_lipase"/>
</dbReference>
<proteinExistence type="inferred from homology"/>
<reference evidence="6" key="2">
    <citation type="submission" date="2013-04" db="EMBL/GenBank/DDBJ databases">
        <title>Genomic mechanisms accounting for the adaptation to parasitism in nematode-trapping fungi.</title>
        <authorList>
            <person name="Ahren D.G."/>
        </authorList>
    </citation>
    <scope>NUCLEOTIDE SEQUENCE [LARGE SCALE GENOMIC DNA]</scope>
    <source>
        <strain evidence="6">CBS 200.50</strain>
    </source>
</reference>
<dbReference type="EMBL" id="AQGS01000867">
    <property type="protein sequence ID" value="EPS36637.1"/>
    <property type="molecule type" value="Genomic_DNA"/>
</dbReference>
<dbReference type="STRING" id="1284197.S8BN24"/>
<organism evidence="5 6">
    <name type="scientific">Dactylellina haptotyla (strain CBS 200.50)</name>
    <name type="common">Nematode-trapping fungus</name>
    <name type="synonym">Monacrosporium haptotylum</name>
    <dbReference type="NCBI Taxonomy" id="1284197"/>
    <lineage>
        <taxon>Eukaryota</taxon>
        <taxon>Fungi</taxon>
        <taxon>Dikarya</taxon>
        <taxon>Ascomycota</taxon>
        <taxon>Pezizomycotina</taxon>
        <taxon>Orbiliomycetes</taxon>
        <taxon>Orbiliales</taxon>
        <taxon>Orbiliaceae</taxon>
        <taxon>Dactylellina</taxon>
    </lineage>
</organism>
<dbReference type="HOGENOM" id="CLU_006586_14_1_1"/>